<feature type="region of interest" description="Disordered" evidence="3">
    <location>
        <begin position="1"/>
        <end position="261"/>
    </location>
</feature>
<evidence type="ECO:0000313" key="7">
    <source>
        <dbReference type="Proteomes" id="UP001265746"/>
    </source>
</evidence>
<feature type="compositionally biased region" description="Acidic residues" evidence="3">
    <location>
        <begin position="562"/>
        <end position="583"/>
    </location>
</feature>
<feature type="compositionally biased region" description="Basic and acidic residues" evidence="3">
    <location>
        <begin position="17"/>
        <end position="28"/>
    </location>
</feature>
<dbReference type="InterPro" id="IPR025160">
    <property type="entry name" value="AATF"/>
</dbReference>
<feature type="compositionally biased region" description="Acidic residues" evidence="3">
    <location>
        <begin position="94"/>
        <end position="115"/>
    </location>
</feature>
<protein>
    <recommendedName>
        <fullName evidence="2">Protein BFR2</fullName>
    </recommendedName>
</protein>
<dbReference type="InterPro" id="IPR012617">
    <property type="entry name" value="AATF_C"/>
</dbReference>
<accession>A0AAD9S6A0</accession>
<dbReference type="AlphaFoldDB" id="A0AAD9S6A0"/>
<evidence type="ECO:0000256" key="2">
    <source>
        <dbReference type="ARBA" id="ARBA00013850"/>
    </source>
</evidence>
<feature type="region of interest" description="Disordered" evidence="3">
    <location>
        <begin position="558"/>
        <end position="583"/>
    </location>
</feature>
<comment type="caution">
    <text evidence="6">The sequence shown here is derived from an EMBL/GenBank/DDBJ whole genome shotgun (WGS) entry which is preliminary data.</text>
</comment>
<dbReference type="InterPro" id="IPR039223">
    <property type="entry name" value="AATF/Bfr2"/>
</dbReference>
<organism evidence="6 7">
    <name type="scientific">Phomopsis amygdali</name>
    <name type="common">Fusicoccum amygdali</name>
    <dbReference type="NCBI Taxonomy" id="1214568"/>
    <lineage>
        <taxon>Eukaryota</taxon>
        <taxon>Fungi</taxon>
        <taxon>Dikarya</taxon>
        <taxon>Ascomycota</taxon>
        <taxon>Pezizomycotina</taxon>
        <taxon>Sordariomycetes</taxon>
        <taxon>Sordariomycetidae</taxon>
        <taxon>Diaporthales</taxon>
        <taxon>Diaporthaceae</taxon>
        <taxon>Diaporthe</taxon>
    </lineage>
</organism>
<dbReference type="PANTHER" id="PTHR15565">
    <property type="entry name" value="AATF PROTEIN APOPTOSIS ANTAGONIZING TRANSCRIPTION FACTOR"/>
    <property type="match status" value="1"/>
</dbReference>
<dbReference type="Pfam" id="PF13339">
    <property type="entry name" value="AATF-Che1"/>
    <property type="match status" value="1"/>
</dbReference>
<dbReference type="EMBL" id="JAUJFL010000007">
    <property type="protein sequence ID" value="KAK2599380.1"/>
    <property type="molecule type" value="Genomic_DNA"/>
</dbReference>
<dbReference type="Proteomes" id="UP001265746">
    <property type="component" value="Unassembled WGS sequence"/>
</dbReference>
<evidence type="ECO:0000259" key="5">
    <source>
        <dbReference type="Pfam" id="PF13339"/>
    </source>
</evidence>
<evidence type="ECO:0000259" key="4">
    <source>
        <dbReference type="Pfam" id="PF08164"/>
    </source>
</evidence>
<keyword evidence="7" id="KW-1185">Reference proteome</keyword>
<comment type="similarity">
    <text evidence="1">Belongs to the AATF family.</text>
</comment>
<dbReference type="GO" id="GO:0000462">
    <property type="term" value="P:maturation of SSU-rRNA from tricistronic rRNA transcript (SSU-rRNA, 5.8S rRNA, LSU-rRNA)"/>
    <property type="evidence" value="ECO:0007669"/>
    <property type="project" value="TreeGrafter"/>
</dbReference>
<gene>
    <name evidence="6" type="ORF">N8I77_011138</name>
</gene>
<name>A0AAD9S6A0_PHOAM</name>
<feature type="compositionally biased region" description="Acidic residues" evidence="3">
    <location>
        <begin position="123"/>
        <end position="139"/>
    </location>
</feature>
<evidence type="ECO:0000256" key="3">
    <source>
        <dbReference type="SAM" id="MobiDB-lite"/>
    </source>
</evidence>
<sequence length="583" mass="64836">MTGIMATAKSTRAKKFAAFEEKAVKDYDPEANAPSENESDSEADEDLAGTEHYVNVGKSQLRHKEAPSLGPEYRGVRVSRAALEDSSDGMSQGDSEEDGESDSEDSQEYDDPETADLERDNIIDDEEIDSDEAFEDGEEEIFRKKGFSFKDSKKAAANGTKPATSGRSKRAVAADFMSGSGSEDSEAEEDGVEDDQPEYDSEEDEQTDDLDSGDDLIDREAEESSDEEGSDEGSEEDESSEDEDDEDEDVEMGGTGPKDIRSTMRELMQKGQKSAVATISQAAKADADKGVAVRKQRRTYDSLLNLRIRLQKGLVAINSLNEATEVDDADKEPYEAAEEAAIKLWNAIDGFRASLLPEPKAGDKRKREDITTSSDDLWEDMQATERRAVAKRNKVLDKWSTRVKNTTATMNTRQLGAAKGSQSLVSVLEDQMLNSDRLIKRTQVPRSCAPVQGAKKVTEDPRIYDDADFYQLLLKELVDQRTSDSGTTGTGGVPTVRWTAIKEAKTRKQVDRRASKGRKLRFTVHEKLQNFMAPEDRRSWESEAIDRLFSTLFGQRTQLKEDDSDEEDDDLVAEEEGLELFRN</sequence>
<feature type="domain" description="Apoptosis-antagonizing transcription factor C-terminal" evidence="4">
    <location>
        <begin position="470"/>
        <end position="553"/>
    </location>
</feature>
<reference evidence="6" key="1">
    <citation type="submission" date="2023-06" db="EMBL/GenBank/DDBJ databases">
        <authorList>
            <person name="Noh H."/>
        </authorList>
    </citation>
    <scope>NUCLEOTIDE SEQUENCE</scope>
    <source>
        <strain evidence="6">DUCC20226</strain>
    </source>
</reference>
<dbReference type="GO" id="GO:0005730">
    <property type="term" value="C:nucleolus"/>
    <property type="evidence" value="ECO:0007669"/>
    <property type="project" value="TreeGrafter"/>
</dbReference>
<evidence type="ECO:0000256" key="1">
    <source>
        <dbReference type="ARBA" id="ARBA00008966"/>
    </source>
</evidence>
<feature type="compositionally biased region" description="Basic and acidic residues" evidence="3">
    <location>
        <begin position="140"/>
        <end position="154"/>
    </location>
</feature>
<feature type="domain" description="AATF leucine zipper-containing" evidence="5">
    <location>
        <begin position="286"/>
        <end position="402"/>
    </location>
</feature>
<dbReference type="Pfam" id="PF08164">
    <property type="entry name" value="TRAUB"/>
    <property type="match status" value="1"/>
</dbReference>
<evidence type="ECO:0000313" key="6">
    <source>
        <dbReference type="EMBL" id="KAK2599380.1"/>
    </source>
</evidence>
<feature type="compositionally biased region" description="Acidic residues" evidence="3">
    <location>
        <begin position="37"/>
        <end position="48"/>
    </location>
</feature>
<dbReference type="PANTHER" id="PTHR15565:SF0">
    <property type="entry name" value="PROTEIN AATF"/>
    <property type="match status" value="1"/>
</dbReference>
<proteinExistence type="inferred from homology"/>
<feature type="compositionally biased region" description="Acidic residues" evidence="3">
    <location>
        <begin position="183"/>
        <end position="251"/>
    </location>
</feature>